<dbReference type="VEuPathDB" id="FungiDB:AB675_12162"/>
<evidence type="ECO:0000256" key="4">
    <source>
        <dbReference type="ARBA" id="ARBA00023163"/>
    </source>
</evidence>
<protein>
    <recommendedName>
        <fullName evidence="7">Xylanolytic transcriptional activator regulatory domain-containing protein</fullName>
    </recommendedName>
</protein>
<feature type="domain" description="Xylanolytic transcriptional activator regulatory" evidence="7">
    <location>
        <begin position="183"/>
        <end position="275"/>
    </location>
</feature>
<comment type="caution">
    <text evidence="8">The sequence shown here is derived from an EMBL/GenBank/DDBJ whole genome shotgun (WGS) entry which is preliminary data.</text>
</comment>
<dbReference type="GO" id="GO:0005634">
    <property type="term" value="C:nucleus"/>
    <property type="evidence" value="ECO:0007669"/>
    <property type="project" value="UniProtKB-SubCell"/>
</dbReference>
<dbReference type="Pfam" id="PF04082">
    <property type="entry name" value="Fungal_trans"/>
    <property type="match status" value="1"/>
</dbReference>
<reference evidence="8 9" key="1">
    <citation type="submission" date="2015-06" db="EMBL/GenBank/DDBJ databases">
        <title>Draft genome of the ant-associated black yeast Phialophora attae CBS 131958.</title>
        <authorList>
            <person name="Moreno L.F."/>
            <person name="Stielow B.J."/>
            <person name="de Hoog S."/>
            <person name="Vicente V.A."/>
            <person name="Weiss V.A."/>
            <person name="de Vries M."/>
            <person name="Cruz L.M."/>
            <person name="Souza E.M."/>
        </authorList>
    </citation>
    <scope>NUCLEOTIDE SEQUENCE [LARGE SCALE GENOMIC DNA]</scope>
    <source>
        <strain evidence="8 9">CBS 131958</strain>
    </source>
</reference>
<dbReference type="GO" id="GO:0003677">
    <property type="term" value="F:DNA binding"/>
    <property type="evidence" value="ECO:0007669"/>
    <property type="project" value="InterPro"/>
</dbReference>
<dbReference type="AlphaFoldDB" id="A0A0N0NKS4"/>
<feature type="region of interest" description="Disordered" evidence="6">
    <location>
        <begin position="1"/>
        <end position="55"/>
    </location>
</feature>
<feature type="compositionally biased region" description="Polar residues" evidence="6">
    <location>
        <begin position="35"/>
        <end position="53"/>
    </location>
</feature>
<dbReference type="InterPro" id="IPR050815">
    <property type="entry name" value="TF_fung"/>
</dbReference>
<dbReference type="OrthoDB" id="5376052at2759"/>
<dbReference type="Proteomes" id="UP000038010">
    <property type="component" value="Unassembled WGS sequence"/>
</dbReference>
<dbReference type="InterPro" id="IPR007219">
    <property type="entry name" value="XnlR_reg_dom"/>
</dbReference>
<keyword evidence="3" id="KW-0805">Transcription regulation</keyword>
<dbReference type="EMBL" id="LFJN01000019">
    <property type="protein sequence ID" value="KPI38368.1"/>
    <property type="molecule type" value="Genomic_DNA"/>
</dbReference>
<keyword evidence="4" id="KW-0804">Transcription</keyword>
<sequence>MIREPWSNPSRLGPNDPLPHRRLSTHESYQPRAVDSQSVQSQNYHTPSAQSHGLVSPVPTNGLGFAERSSPLPPFDLLYTLVALFFEHINCWLPILEHKSTVDRLFGSAALDEADNVLLHALVAVSLRFCQDPRLTTHIRQQYHQTSKHTVQLFALENSSVRALQALTILALDVTGDTNGPPGWNLISLLARSVVQLGLAVETTTTLTASKYPSISTLRAAVLPEALSFIEDEERRRLFWSAYMLDRYATIATAFEFALDEKEVDRRLPCREAFFAADQAVETSTFRTPTRSKVVSAASSPSSHFAAWVEVLGILSSIHRFLKRPVDIGSLTDIEQWQGTYRRLDGELNAWLFNIPDEYANITRLVESKVPSRGQDCGWIHVQAAYYLAVIRLNSSAAYPSQTSPLFSSSYSAMQRCLRAVDSVRKLANHVQVSGLLDHMGPSFAFCVWVCARVTLVHGSTMDHEIDPDLGVFVSILSAMGVYWDASRRYAEILNRVLGEYQQSRASTNSDGRRGSPSTVRILADMRRCAYDLDFLISRQPHHATRSYHPTRANTPQPNEFEYLDVFDLFNFPRLHTNGPDTSGDSVPQSVMHQMQSAVASDLVAAEDSVMMPNFPVPNPEEDWLYHTAHVQ</sequence>
<dbReference type="PANTHER" id="PTHR47338:SF28">
    <property type="entry name" value="C6 TRANSCRIPTION FACTOR"/>
    <property type="match status" value="1"/>
</dbReference>
<evidence type="ECO:0000256" key="6">
    <source>
        <dbReference type="SAM" id="MobiDB-lite"/>
    </source>
</evidence>
<keyword evidence="9" id="KW-1185">Reference proteome</keyword>
<comment type="subcellular location">
    <subcellularLocation>
        <location evidence="1">Nucleus</location>
    </subcellularLocation>
</comment>
<keyword evidence="5" id="KW-0539">Nucleus</keyword>
<dbReference type="GO" id="GO:0000981">
    <property type="term" value="F:DNA-binding transcription factor activity, RNA polymerase II-specific"/>
    <property type="evidence" value="ECO:0007669"/>
    <property type="project" value="InterPro"/>
</dbReference>
<organism evidence="8 9">
    <name type="scientific">Cyphellophora attinorum</name>
    <dbReference type="NCBI Taxonomy" id="1664694"/>
    <lineage>
        <taxon>Eukaryota</taxon>
        <taxon>Fungi</taxon>
        <taxon>Dikarya</taxon>
        <taxon>Ascomycota</taxon>
        <taxon>Pezizomycotina</taxon>
        <taxon>Eurotiomycetes</taxon>
        <taxon>Chaetothyriomycetidae</taxon>
        <taxon>Chaetothyriales</taxon>
        <taxon>Cyphellophoraceae</taxon>
        <taxon>Cyphellophora</taxon>
    </lineage>
</organism>
<evidence type="ECO:0000259" key="7">
    <source>
        <dbReference type="SMART" id="SM00906"/>
    </source>
</evidence>
<dbReference type="RefSeq" id="XP_017998331.1">
    <property type="nucleotide sequence ID" value="XM_018141069.1"/>
</dbReference>
<evidence type="ECO:0000313" key="8">
    <source>
        <dbReference type="EMBL" id="KPI38368.1"/>
    </source>
</evidence>
<evidence type="ECO:0000256" key="2">
    <source>
        <dbReference type="ARBA" id="ARBA00022723"/>
    </source>
</evidence>
<name>A0A0N0NKS4_9EURO</name>
<dbReference type="SMART" id="SM00906">
    <property type="entry name" value="Fungal_trans"/>
    <property type="match status" value="1"/>
</dbReference>
<accession>A0A0N0NKS4</accession>
<gene>
    <name evidence="8" type="ORF">AB675_12162</name>
</gene>
<dbReference type="PANTHER" id="PTHR47338">
    <property type="entry name" value="ZN(II)2CYS6 TRANSCRIPTION FACTOR (EUROFUNG)-RELATED"/>
    <property type="match status" value="1"/>
</dbReference>
<proteinExistence type="predicted"/>
<keyword evidence="2" id="KW-0479">Metal-binding</keyword>
<evidence type="ECO:0000256" key="3">
    <source>
        <dbReference type="ARBA" id="ARBA00023015"/>
    </source>
</evidence>
<dbReference type="GO" id="GO:0006351">
    <property type="term" value="P:DNA-templated transcription"/>
    <property type="evidence" value="ECO:0007669"/>
    <property type="project" value="InterPro"/>
</dbReference>
<dbReference type="GeneID" id="28732950"/>
<evidence type="ECO:0000256" key="5">
    <source>
        <dbReference type="ARBA" id="ARBA00023242"/>
    </source>
</evidence>
<evidence type="ECO:0000256" key="1">
    <source>
        <dbReference type="ARBA" id="ARBA00004123"/>
    </source>
</evidence>
<evidence type="ECO:0000313" key="9">
    <source>
        <dbReference type="Proteomes" id="UP000038010"/>
    </source>
</evidence>
<dbReference type="CDD" id="cd12148">
    <property type="entry name" value="fungal_TF_MHR"/>
    <property type="match status" value="1"/>
</dbReference>
<dbReference type="GO" id="GO:0008270">
    <property type="term" value="F:zinc ion binding"/>
    <property type="evidence" value="ECO:0007669"/>
    <property type="project" value="InterPro"/>
</dbReference>